<dbReference type="InterPro" id="IPR050438">
    <property type="entry name" value="LMW_PTPase"/>
</dbReference>
<dbReference type="EMBL" id="QWEZ01000001">
    <property type="protein sequence ID" value="RRJ84686.1"/>
    <property type="molecule type" value="Genomic_DNA"/>
</dbReference>
<evidence type="ECO:0000256" key="3">
    <source>
        <dbReference type="ARBA" id="ARBA00022801"/>
    </source>
</evidence>
<evidence type="ECO:0000256" key="4">
    <source>
        <dbReference type="ARBA" id="ARBA00022912"/>
    </source>
</evidence>
<evidence type="ECO:0000256" key="1">
    <source>
        <dbReference type="ARBA" id="ARBA00011063"/>
    </source>
</evidence>
<dbReference type="PANTHER" id="PTHR11717:SF7">
    <property type="entry name" value="LOW MOLECULAR WEIGHT PHOSPHOTYROSINE PROTEIN PHOSPHATASE"/>
    <property type="match status" value="1"/>
</dbReference>
<dbReference type="Pfam" id="PF01451">
    <property type="entry name" value="LMWPc"/>
    <property type="match status" value="1"/>
</dbReference>
<dbReference type="InterPro" id="IPR023485">
    <property type="entry name" value="Ptyr_pPase"/>
</dbReference>
<evidence type="ECO:0000313" key="8">
    <source>
        <dbReference type="Proteomes" id="UP000280792"/>
    </source>
</evidence>
<reference evidence="7 8" key="2">
    <citation type="submission" date="2018-12" db="EMBL/GenBank/DDBJ databases">
        <title>Simiduia agarivorans gen. nov., sp. nov., a marine, agarolytic bacterium isolated from shallow coastal water from Keelung, Taiwan.</title>
        <authorList>
            <person name="Shieh W.Y."/>
        </authorList>
    </citation>
    <scope>NUCLEOTIDE SEQUENCE [LARGE SCALE GENOMIC DNA]</scope>
    <source>
        <strain evidence="7 8">GTF-13</strain>
    </source>
</reference>
<keyword evidence="8" id="KW-1185">Reference proteome</keyword>
<evidence type="ECO:0000256" key="2">
    <source>
        <dbReference type="ARBA" id="ARBA00013064"/>
    </source>
</evidence>
<dbReference type="PRINTS" id="PR00719">
    <property type="entry name" value="LMWPTPASE"/>
</dbReference>
<proteinExistence type="inferred from homology"/>
<gene>
    <name evidence="7" type="ORF">D0544_06180</name>
</gene>
<dbReference type="GO" id="GO:0004725">
    <property type="term" value="F:protein tyrosine phosphatase activity"/>
    <property type="evidence" value="ECO:0007669"/>
    <property type="project" value="UniProtKB-EC"/>
</dbReference>
<dbReference type="RefSeq" id="WP_125015116.1">
    <property type="nucleotide sequence ID" value="NZ_QWEZ01000001.1"/>
</dbReference>
<dbReference type="PANTHER" id="PTHR11717">
    <property type="entry name" value="LOW MOLECULAR WEIGHT PROTEIN TYROSINE PHOSPHATASE"/>
    <property type="match status" value="1"/>
</dbReference>
<evidence type="ECO:0000259" key="6">
    <source>
        <dbReference type="SMART" id="SM00226"/>
    </source>
</evidence>
<reference evidence="7 8" key="1">
    <citation type="submission" date="2018-08" db="EMBL/GenBank/DDBJ databases">
        <authorList>
            <person name="Khan S.A."/>
        </authorList>
    </citation>
    <scope>NUCLEOTIDE SEQUENCE [LARGE SCALE GENOMIC DNA]</scope>
    <source>
        <strain evidence="7 8">GTF-13</strain>
    </source>
</reference>
<comment type="similarity">
    <text evidence="1">Belongs to the low molecular weight phosphotyrosine protein phosphatase family.</text>
</comment>
<comment type="caution">
    <text evidence="7">The sequence shown here is derived from an EMBL/GenBank/DDBJ whole genome shotgun (WGS) entry which is preliminary data.</text>
</comment>
<protein>
    <recommendedName>
        <fullName evidence="2">protein-tyrosine-phosphatase</fullName>
        <ecNumber evidence="2">3.1.3.48</ecNumber>
    </recommendedName>
</protein>
<feature type="active site" evidence="5">
    <location>
        <position position="14"/>
    </location>
</feature>
<dbReference type="InterPro" id="IPR017867">
    <property type="entry name" value="Tyr_phospatase_low_mol_wt"/>
</dbReference>
<sequence length="155" mass="17047">MVRILFVCLGNICRSPTAHGVFQGLVDKHGLGDRFEVESAGTSAYHVGNSPDHRSTAAAAARGYDLSELRAQQVVEADFSHYDLVLAMDGENLRNLTRLCPPQHLHKVQLFLDYGSKGVKEVPDPYYGGTNGFNEVLDLVEDAARGLFEQLRSTQ</sequence>
<dbReference type="Gene3D" id="3.40.50.2300">
    <property type="match status" value="1"/>
</dbReference>
<dbReference type="SUPFAM" id="SSF52788">
    <property type="entry name" value="Phosphotyrosine protein phosphatases I"/>
    <property type="match status" value="1"/>
</dbReference>
<evidence type="ECO:0000256" key="5">
    <source>
        <dbReference type="PIRSR" id="PIRSR617867-1"/>
    </source>
</evidence>
<feature type="active site" description="Proton donor" evidence="5">
    <location>
        <position position="124"/>
    </location>
</feature>
<feature type="active site" description="Nucleophile" evidence="5">
    <location>
        <position position="8"/>
    </location>
</feature>
<dbReference type="EC" id="3.1.3.48" evidence="2"/>
<dbReference type="FunFam" id="3.40.50.2300:FF:000113">
    <property type="entry name" value="Low molecular weight protein-tyrosine-phosphatase"/>
    <property type="match status" value="1"/>
</dbReference>
<keyword evidence="4" id="KW-0904">Protein phosphatase</keyword>
<dbReference type="Proteomes" id="UP000280792">
    <property type="component" value="Unassembled WGS sequence"/>
</dbReference>
<dbReference type="CDD" id="cd16343">
    <property type="entry name" value="LMWPTP"/>
    <property type="match status" value="1"/>
</dbReference>
<dbReference type="SMART" id="SM00226">
    <property type="entry name" value="LMWPc"/>
    <property type="match status" value="1"/>
</dbReference>
<evidence type="ECO:0000313" key="7">
    <source>
        <dbReference type="EMBL" id="RRJ84686.1"/>
    </source>
</evidence>
<feature type="domain" description="Phosphotyrosine protein phosphatase I" evidence="6">
    <location>
        <begin position="2"/>
        <end position="150"/>
    </location>
</feature>
<organism evidence="7 8">
    <name type="scientific">Aestuariirhabdus litorea</name>
    <dbReference type="NCBI Taxonomy" id="2528527"/>
    <lineage>
        <taxon>Bacteria</taxon>
        <taxon>Pseudomonadati</taxon>
        <taxon>Pseudomonadota</taxon>
        <taxon>Gammaproteobacteria</taxon>
        <taxon>Oceanospirillales</taxon>
        <taxon>Aestuariirhabdaceae</taxon>
        <taxon>Aestuariirhabdus</taxon>
    </lineage>
</organism>
<accession>A0A3P3VSL9</accession>
<dbReference type="InterPro" id="IPR036196">
    <property type="entry name" value="Ptyr_pPase_sf"/>
</dbReference>
<name>A0A3P3VSL9_9GAMM</name>
<keyword evidence="3" id="KW-0378">Hydrolase</keyword>
<dbReference type="AlphaFoldDB" id="A0A3P3VSL9"/>